<accession>A0ACB7YGP2</accession>
<evidence type="ECO:0000313" key="2">
    <source>
        <dbReference type="Proteomes" id="UP000828048"/>
    </source>
</evidence>
<dbReference type="EMBL" id="CM037158">
    <property type="protein sequence ID" value="KAH7852578.1"/>
    <property type="molecule type" value="Genomic_DNA"/>
</dbReference>
<evidence type="ECO:0000313" key="1">
    <source>
        <dbReference type="EMBL" id="KAH7852578.1"/>
    </source>
</evidence>
<name>A0ACB7YGP2_9ERIC</name>
<organism evidence="1 2">
    <name type="scientific">Vaccinium darrowii</name>
    <dbReference type="NCBI Taxonomy" id="229202"/>
    <lineage>
        <taxon>Eukaryota</taxon>
        <taxon>Viridiplantae</taxon>
        <taxon>Streptophyta</taxon>
        <taxon>Embryophyta</taxon>
        <taxon>Tracheophyta</taxon>
        <taxon>Spermatophyta</taxon>
        <taxon>Magnoliopsida</taxon>
        <taxon>eudicotyledons</taxon>
        <taxon>Gunneridae</taxon>
        <taxon>Pentapetalae</taxon>
        <taxon>asterids</taxon>
        <taxon>Ericales</taxon>
        <taxon>Ericaceae</taxon>
        <taxon>Vaccinioideae</taxon>
        <taxon>Vaccinieae</taxon>
        <taxon>Vaccinium</taxon>
    </lineage>
</organism>
<protein>
    <submittedName>
        <fullName evidence="1">Uncharacterized protein</fullName>
    </submittedName>
</protein>
<comment type="caution">
    <text evidence="1">The sequence shown here is derived from an EMBL/GenBank/DDBJ whole genome shotgun (WGS) entry which is preliminary data.</text>
</comment>
<dbReference type="Proteomes" id="UP000828048">
    <property type="component" value="Chromosome 8"/>
</dbReference>
<proteinExistence type="predicted"/>
<sequence>MLQLPIPVRQRVAVCLWSLATGEPLRLVSERFGLGISTCHKLVLDVCYAIKSVLISKYLNWPDEEKMKVVKKEFELLSGIPNVGGSIYTTHVPIIAPKVNRAAHVNKRLSERTQKTSYSITLQGVVDSRGVFTDVCIGWRGSMSDDKILEKSVLSQRANRGLLKDVWIVGNLGYPLMDWVLVPYAQQDMRTPMVFNEKVGEVQRVAKEAFSRFKGRWSFLRKGTELELQDLSVVIAACCVLHNICEMRDEVMDPSETSFDLSDDEIFPQNGVRSVAAMQARDQIARHLTMVFRDAS</sequence>
<gene>
    <name evidence="1" type="ORF">Vadar_026646</name>
</gene>
<keyword evidence="2" id="KW-1185">Reference proteome</keyword>
<reference evidence="1 2" key="1">
    <citation type="journal article" date="2021" name="Hortic Res">
        <title>High-quality reference genome and annotation aids understanding of berry development for evergreen blueberry (Vaccinium darrowii).</title>
        <authorList>
            <person name="Yu J."/>
            <person name="Hulse-Kemp A.M."/>
            <person name="Babiker E."/>
            <person name="Staton M."/>
        </authorList>
    </citation>
    <scope>NUCLEOTIDE SEQUENCE [LARGE SCALE GENOMIC DNA]</scope>
    <source>
        <strain evidence="2">cv. NJ 8807/NJ 8810</strain>
        <tissue evidence="1">Young leaf</tissue>
    </source>
</reference>